<feature type="domain" description="Laminin EGF-like" evidence="16">
    <location>
        <begin position="394"/>
        <end position="453"/>
    </location>
</feature>
<keyword evidence="10" id="KW-0325">Glycoprotein</keyword>
<dbReference type="Pfam" id="PF00053">
    <property type="entry name" value="EGF_laminin"/>
    <property type="match status" value="11"/>
</dbReference>
<dbReference type="SMART" id="SM00136">
    <property type="entry name" value="LamNT"/>
    <property type="match status" value="1"/>
</dbReference>
<name>A0ABR3LCS5_9TELE</name>
<feature type="coiled-coil region" evidence="13">
    <location>
        <begin position="1708"/>
        <end position="1824"/>
    </location>
</feature>
<dbReference type="PROSITE" id="PS00022">
    <property type="entry name" value="EGF_1"/>
    <property type="match status" value="2"/>
</dbReference>
<evidence type="ECO:0000259" key="17">
    <source>
        <dbReference type="PROSITE" id="PS51116"/>
    </source>
</evidence>
<feature type="domain" description="Laminin IV type B" evidence="17">
    <location>
        <begin position="545"/>
        <end position="810"/>
    </location>
</feature>
<feature type="disulfide bond" evidence="12">
    <location>
        <begin position="1099"/>
        <end position="1108"/>
    </location>
</feature>
<accession>A0ABR3LCS5</accession>
<evidence type="ECO:0000256" key="7">
    <source>
        <dbReference type="ARBA" id="ARBA00022889"/>
    </source>
</evidence>
<dbReference type="Proteomes" id="UP001558613">
    <property type="component" value="Unassembled WGS sequence"/>
</dbReference>
<comment type="caution">
    <text evidence="12">Lacks conserved residue(s) required for the propagation of feature annotation.</text>
</comment>
<feature type="coiled-coil region" evidence="13">
    <location>
        <begin position="1322"/>
        <end position="1356"/>
    </location>
</feature>
<evidence type="ECO:0000256" key="2">
    <source>
        <dbReference type="ARBA" id="ARBA00022525"/>
    </source>
</evidence>
<feature type="domain" description="Laminin EGF-like" evidence="16">
    <location>
        <begin position="816"/>
        <end position="863"/>
    </location>
</feature>
<sequence length="1990" mass="221204">MARYFSVFLLVFPVVAQELPSAPHGCMEGSCYPATGNLLIGRAINLTATSTCGLDGPEQYCIVSHLQDLNKCFKCDSRKPYNAYHHNTSHRVENVIYQRDSRGELTWWQSVNGEENVSIRLNLEAEFHFTHLIMKFKTFRPAAMIIERSSDFGRTWRPYRYFSYNCTKTFPRVPAHSLRFIDEVICEERYSDIEPSTEGEVIYKVLDPAIQVKDPYSLDIQDLLRITNLRINFTKLHTLGDNLLDRRPDVLQKYYYALYELVVRGSCFCYGHASECAPVPGVTTRDSGMIHGRCVCKHNTVGLNCERCRDFHHDAPWRPAETDNAHTCRECNCNGHSNQCHFDMAVYLATGNVSGGVCDNCLHNTMGRNCETCKHFYYQDPTKDIRDPAACIPCDCDPVGSVEGGVCDSHTDLDLGMIGGQCRCKQNVKGQRCDYCKEGHYGLSLDNPLGCQPCNCDPRGITMVGAPCDQISGDCSCKRYVTGRYCNQCLPEYWGLSNDLAGCRPCDCDFGGATSSRCRMDNGQCECRPHLVGRQCSEAQPSFFCASLDYNKYEAESAIGHSPDDPALPGNPRPQAETDCVQHLNNQLRKRRHHRRHIAQQQRAALRRIRQLQQTPSVSTVHRERQPGQMVTWTGPGFARVKDGAGLKFTISNIPYAMEYDIMIRYEPESTEDWEALVSVTSLDLPTSLRCGNMLPTEQMYTVTMSHHRRYVEMPRPFCFEPNNQYVVSIRFQRHAVSHRHLTAFTLIDSLVLIPRYEELQGFQGDDGPDERRRQEMELYMCLDSFMTMPMPALAERCTALICSISAIMYNGALACQCDPQGSTSAECDKVGGQCHCKPNVIGRKCDQCAPGTYGFGPYGCTVCDCHSQGSVGHQCDPVTGQCPCQHGATGRQCSECQPGQWGFPNCRQCQCNGHAESCDPETGDCYECRDYTAGQLCERCVNGFYGNPILGSGEHCRPCPCPGHPDSGYSNGASCHADYSSNQILCQCSRGYAGPRCDQCAPGYYGNPGQPGAACRPCQCNGNIDPLDPESCDPRTGQCLKCLYNTDGHSCSECKPGYYGNALAQDCRRCTCVTAGTLKDYCTDGVCHCDKQTGQCLCKPNIIGHNCDQCAPNHWNFGSDCGCEPCECSQPNAHSTHCNMFSGQCHCQPGFGGQKCSECEAFHWGDPKVQCQECNCHPLGSEMDQCNHVTGACVCKVEASGRRCDECARGFTGNFPKCVPCHPCFQLWDDAVCQIGRDLTHIKDVIAMILEKGEVPGLSDGRIRELEKKLAQVKELIQHGDREGIYNLISQAIDDLRAEIALTDGRLMGVSRELNVTADLDNALKRNLTALEKELKDLNNTLHRLRIELQNYLTAGLAEQYENVRKYYQSSLNSEQRCNASVYGPQSPVEQSEDTRNRTEALLNEKKDRFLRTVAANNKSLSELNEKAHEIDRKLQHLSNRVCGGHGNASANSSCPDSPCGGAGCRDSDGALKCGGKGCKGTVGASVTALNNADDVHRNLTAASEELQTIAKKLRDIATLTQNVKTQAKDTLDKAQSKKELFENSNNMLKDFIQKIKDFLNEEGADPESIEKVAQQVLAISLPVNRTVILNIVEQIKANIANLTNVEGVFNQTSEQLAKVKDLLKRAQDAKAQAEGVSNNINKTKEALETSQNAIKKAEKEMSTALENLKNAQNITTTVDNKILNLDSNLMDVMMRLANLSHGVDLLKNKTEQNREMAKDAKAQSDNATQEAAGLQEELANAENLYNELKKKVDAVGGTGEGNISQRATKMKKEAEELLNKATMGMETLRKLERKFNKNEQKLQQQRDELADLEKNVTEVKEYIRLKVMGYNNCQTSESPSDSDSAQSLNGLKNSLTIDNITVNIGARQLKGAHHKDMNALPLLFICVLSAASAQEPDLAHGCAHGSCYPATGDLLVGRETNLKASSTCGLRRREPYCIVSHLQEEKKCFHCDSRRPYDPYSNPMSHRIENVITTFKPHRKKSWWQSEN</sequence>
<keyword evidence="2" id="KW-0964">Secreted</keyword>
<keyword evidence="4 15" id="KW-0732">Signal</keyword>
<dbReference type="PROSITE" id="PS51116">
    <property type="entry name" value="LAMININ_IVB"/>
    <property type="match status" value="1"/>
</dbReference>
<keyword evidence="11 12" id="KW-0424">Laminin EGF-like domain</keyword>
<evidence type="ECO:0000256" key="14">
    <source>
        <dbReference type="SAM" id="MobiDB-lite"/>
    </source>
</evidence>
<feature type="disulfide bond" evidence="12">
    <location>
        <begin position="929"/>
        <end position="938"/>
    </location>
</feature>
<feature type="disulfide bond" evidence="12">
    <location>
        <begin position="885"/>
        <end position="894"/>
    </location>
</feature>
<keyword evidence="8 13" id="KW-0175">Coiled coil</keyword>
<dbReference type="CDD" id="cd00055">
    <property type="entry name" value="EGF_Lam"/>
    <property type="match status" value="13"/>
</dbReference>
<dbReference type="PROSITE" id="PS51117">
    <property type="entry name" value="LAMININ_NTER"/>
    <property type="match status" value="2"/>
</dbReference>
<protein>
    <recommendedName>
        <fullName evidence="21">Laminin subunit beta-2-like</fullName>
    </recommendedName>
</protein>
<feature type="disulfide bond" evidence="12">
    <location>
        <begin position="1175"/>
        <end position="1187"/>
    </location>
</feature>
<evidence type="ECO:0000256" key="12">
    <source>
        <dbReference type="PROSITE-ProRule" id="PRU00460"/>
    </source>
</evidence>
<feature type="domain" description="Laminin EGF-like" evidence="16">
    <location>
        <begin position="1071"/>
        <end position="1126"/>
    </location>
</feature>
<dbReference type="Pfam" id="PF00055">
    <property type="entry name" value="Laminin_N"/>
    <property type="match status" value="2"/>
</dbReference>
<dbReference type="PANTHER" id="PTHR10574">
    <property type="entry name" value="NETRIN/LAMININ-RELATED"/>
    <property type="match status" value="1"/>
</dbReference>
<dbReference type="EMBL" id="JAYMGO010000023">
    <property type="protein sequence ID" value="KAL1249901.1"/>
    <property type="molecule type" value="Genomic_DNA"/>
</dbReference>
<evidence type="ECO:0000256" key="6">
    <source>
        <dbReference type="ARBA" id="ARBA00022869"/>
    </source>
</evidence>
<dbReference type="SMART" id="SM00180">
    <property type="entry name" value="EGF_Lam"/>
    <property type="match status" value="13"/>
</dbReference>
<dbReference type="SMART" id="SM00181">
    <property type="entry name" value="EGF"/>
    <property type="match status" value="5"/>
</dbReference>
<evidence type="ECO:0000256" key="3">
    <source>
        <dbReference type="ARBA" id="ARBA00022530"/>
    </source>
</evidence>
<feature type="disulfide bond" evidence="12">
    <location>
        <begin position="489"/>
        <end position="503"/>
    </location>
</feature>
<evidence type="ECO:0000256" key="8">
    <source>
        <dbReference type="ARBA" id="ARBA00023054"/>
    </source>
</evidence>
<keyword evidence="9 12" id="KW-1015">Disulfide bond</keyword>
<evidence type="ECO:0000256" key="4">
    <source>
        <dbReference type="ARBA" id="ARBA00022729"/>
    </source>
</evidence>
<feature type="disulfide bond" evidence="12">
    <location>
        <begin position="1127"/>
        <end position="1139"/>
    </location>
</feature>
<feature type="domain" description="Laminin EGF-like" evidence="16">
    <location>
        <begin position="1019"/>
        <end position="1070"/>
    </location>
</feature>
<evidence type="ECO:0000256" key="10">
    <source>
        <dbReference type="ARBA" id="ARBA00023180"/>
    </source>
</evidence>
<feature type="domain" description="Laminin EGF-like" evidence="16">
    <location>
        <begin position="960"/>
        <end position="1018"/>
    </location>
</feature>
<feature type="disulfide bond" evidence="12">
    <location>
        <begin position="424"/>
        <end position="433"/>
    </location>
</feature>
<dbReference type="InterPro" id="IPR002049">
    <property type="entry name" value="LE_dom"/>
</dbReference>
<evidence type="ECO:0008006" key="21">
    <source>
        <dbReference type="Google" id="ProtNLM"/>
    </source>
</evidence>
<feature type="domain" description="Laminin EGF-like" evidence="16">
    <location>
        <begin position="267"/>
        <end position="330"/>
    </location>
</feature>
<organism evidence="19 20">
    <name type="scientific">Cirrhinus molitorella</name>
    <name type="common">mud carp</name>
    <dbReference type="NCBI Taxonomy" id="172907"/>
    <lineage>
        <taxon>Eukaryota</taxon>
        <taxon>Metazoa</taxon>
        <taxon>Chordata</taxon>
        <taxon>Craniata</taxon>
        <taxon>Vertebrata</taxon>
        <taxon>Euteleostomi</taxon>
        <taxon>Actinopterygii</taxon>
        <taxon>Neopterygii</taxon>
        <taxon>Teleostei</taxon>
        <taxon>Ostariophysi</taxon>
        <taxon>Cypriniformes</taxon>
        <taxon>Cyprinidae</taxon>
        <taxon>Labeoninae</taxon>
        <taxon>Labeonini</taxon>
        <taxon>Cirrhinus</taxon>
    </lineage>
</organism>
<feature type="disulfide bond" evidence="12">
    <location>
        <begin position="1043"/>
        <end position="1052"/>
    </location>
</feature>
<dbReference type="InterPro" id="IPR008211">
    <property type="entry name" value="Laminin_N"/>
</dbReference>
<dbReference type="Pfam" id="PF24973">
    <property type="entry name" value="EGF_LMN_ATRN"/>
    <property type="match status" value="2"/>
</dbReference>
<evidence type="ECO:0000256" key="11">
    <source>
        <dbReference type="ARBA" id="ARBA00023292"/>
    </source>
</evidence>
<feature type="domain" description="Laminin EGF-like" evidence="16">
    <location>
        <begin position="864"/>
        <end position="909"/>
    </location>
</feature>
<dbReference type="PROSITE" id="PS50027">
    <property type="entry name" value="EGF_LAM_2"/>
    <property type="match status" value="12"/>
</dbReference>
<feature type="domain" description="Laminin EGF-like" evidence="16">
    <location>
        <begin position="1175"/>
        <end position="1221"/>
    </location>
</feature>
<evidence type="ECO:0000313" key="19">
    <source>
        <dbReference type="EMBL" id="KAL1249901.1"/>
    </source>
</evidence>
<feature type="coiled-coil region" evidence="13">
    <location>
        <begin position="1390"/>
        <end position="1442"/>
    </location>
</feature>
<evidence type="ECO:0000256" key="5">
    <source>
        <dbReference type="ARBA" id="ARBA00022737"/>
    </source>
</evidence>
<feature type="disulfide bond" evidence="12">
    <location>
        <begin position="864"/>
        <end position="876"/>
    </location>
</feature>
<feature type="disulfide bond" evidence="12">
    <location>
        <begin position="1196"/>
        <end position="1205"/>
    </location>
</feature>
<dbReference type="PANTHER" id="PTHR10574:SF197">
    <property type="entry name" value="LAMININ SUBUNIT BETA-1 ISOFORM X1"/>
    <property type="match status" value="1"/>
</dbReference>
<feature type="disulfide bond" evidence="12">
    <location>
        <begin position="818"/>
        <end position="835"/>
    </location>
</feature>
<evidence type="ECO:0000256" key="9">
    <source>
        <dbReference type="ARBA" id="ARBA00023157"/>
    </source>
</evidence>
<feature type="domain" description="Laminin EGF-like" evidence="16">
    <location>
        <begin position="454"/>
        <end position="505"/>
    </location>
</feature>
<evidence type="ECO:0000256" key="1">
    <source>
        <dbReference type="ARBA" id="ARBA00004302"/>
    </source>
</evidence>
<evidence type="ECO:0000313" key="20">
    <source>
        <dbReference type="Proteomes" id="UP001558613"/>
    </source>
</evidence>
<dbReference type="Gene3D" id="2.170.300.10">
    <property type="entry name" value="Tie2 ligand-binding domain superfamily"/>
    <property type="match status" value="1"/>
</dbReference>
<feature type="disulfide bond" evidence="12">
    <location>
        <begin position="1148"/>
        <end position="1157"/>
    </location>
</feature>
<feature type="disulfide bond" evidence="12">
    <location>
        <begin position="989"/>
        <end position="998"/>
    </location>
</feature>
<dbReference type="InterPro" id="IPR000742">
    <property type="entry name" value="EGF"/>
</dbReference>
<feature type="disulfide bond" evidence="12">
    <location>
        <begin position="816"/>
        <end position="828"/>
    </location>
</feature>
<feature type="disulfide bond" evidence="12">
    <location>
        <begin position="361"/>
        <end position="370"/>
    </location>
</feature>
<keyword evidence="5" id="KW-0677">Repeat</keyword>
<feature type="disulfide bond" evidence="12">
    <location>
        <begin position="296"/>
        <end position="305"/>
    </location>
</feature>
<keyword evidence="7" id="KW-0130">Cell adhesion</keyword>
<dbReference type="PRINTS" id="PR00011">
    <property type="entry name" value="EGFLAMININ"/>
</dbReference>
<dbReference type="SUPFAM" id="SSF57997">
    <property type="entry name" value="Tropomyosin"/>
    <property type="match status" value="1"/>
</dbReference>
<feature type="domain" description="Laminin EGF-like" evidence="16">
    <location>
        <begin position="331"/>
        <end position="393"/>
    </location>
</feature>
<evidence type="ECO:0000256" key="15">
    <source>
        <dbReference type="SAM" id="SignalP"/>
    </source>
</evidence>
<feature type="disulfide bond" evidence="12">
    <location>
        <begin position="1177"/>
        <end position="1194"/>
    </location>
</feature>
<feature type="domain" description="Laminin N-terminal" evidence="18">
    <location>
        <begin position="1905"/>
        <end position="1990"/>
    </location>
</feature>
<dbReference type="InterPro" id="IPR050440">
    <property type="entry name" value="Laminin/Netrin_ECM"/>
</dbReference>
<feature type="disulfide bond" evidence="12">
    <location>
        <begin position="477"/>
        <end position="486"/>
    </location>
</feature>
<keyword evidence="20" id="KW-1185">Reference proteome</keyword>
<dbReference type="InterPro" id="IPR056863">
    <property type="entry name" value="LMN_ATRN_NET-like_EGF"/>
</dbReference>
<keyword evidence="3" id="KW-0272">Extracellular matrix</keyword>
<comment type="subcellular location">
    <subcellularLocation>
        <location evidence="1">Secreted</location>
        <location evidence="1">Extracellular space</location>
        <location evidence="1">Extracellular matrix</location>
        <location evidence="1">Basement membrane</location>
    </subcellularLocation>
</comment>
<feature type="signal peptide" evidence="15">
    <location>
        <begin position="1"/>
        <end position="16"/>
    </location>
</feature>
<dbReference type="PROSITE" id="PS01248">
    <property type="entry name" value="EGF_LAM_1"/>
    <property type="match status" value="5"/>
</dbReference>
<dbReference type="Pfam" id="PF23219">
    <property type="entry name" value="LAMB1"/>
    <property type="match status" value="1"/>
</dbReference>
<feature type="disulfide bond" evidence="12">
    <location>
        <begin position="837"/>
        <end position="846"/>
    </location>
</feature>
<evidence type="ECO:0000256" key="13">
    <source>
        <dbReference type="SAM" id="Coils"/>
    </source>
</evidence>
<feature type="disulfide bond" evidence="12">
    <location>
        <begin position="1129"/>
        <end position="1146"/>
    </location>
</feature>
<dbReference type="InterPro" id="IPR013015">
    <property type="entry name" value="Laminin_IV_B"/>
</dbReference>
<feature type="domain" description="Laminin EGF-like" evidence="16">
    <location>
        <begin position="1127"/>
        <end position="1174"/>
    </location>
</feature>
<feature type="domain" description="Laminin N-terminal" evidence="18">
    <location>
        <begin position="27"/>
        <end position="266"/>
    </location>
</feature>
<dbReference type="InterPro" id="IPR056558">
    <property type="entry name" value="LAMB1-4_helical"/>
</dbReference>
<dbReference type="Gene3D" id="2.60.120.260">
    <property type="entry name" value="Galactose-binding domain-like"/>
    <property type="match status" value="2"/>
</dbReference>
<feature type="coiled-coil region" evidence="13">
    <location>
        <begin position="1611"/>
        <end position="1676"/>
    </location>
</feature>
<evidence type="ECO:0000259" key="16">
    <source>
        <dbReference type="PROSITE" id="PS50027"/>
    </source>
</evidence>
<evidence type="ECO:0000259" key="18">
    <source>
        <dbReference type="PROSITE" id="PS51117"/>
    </source>
</evidence>
<proteinExistence type="predicted"/>
<feature type="region of interest" description="Disordered" evidence="14">
    <location>
        <begin position="558"/>
        <end position="577"/>
    </location>
</feature>
<dbReference type="Gene3D" id="2.10.25.10">
    <property type="entry name" value="Laminin"/>
    <property type="match status" value="11"/>
</dbReference>
<dbReference type="SUPFAM" id="SSF57196">
    <property type="entry name" value="EGF/Laminin"/>
    <property type="match status" value="13"/>
</dbReference>
<keyword evidence="6" id="KW-0084">Basement membrane</keyword>
<comment type="caution">
    <text evidence="19">The sequence shown here is derived from an EMBL/GenBank/DDBJ whole genome shotgun (WGS) entry which is preliminary data.</text>
</comment>
<reference evidence="19 20" key="1">
    <citation type="submission" date="2023-09" db="EMBL/GenBank/DDBJ databases">
        <authorList>
            <person name="Wang M."/>
        </authorList>
    </citation>
    <scope>NUCLEOTIDE SEQUENCE [LARGE SCALE GENOMIC DNA]</scope>
    <source>
        <strain evidence="19">GT-2023</strain>
        <tissue evidence="19">Liver</tissue>
    </source>
</reference>
<feature type="disulfide bond" evidence="12">
    <location>
        <begin position="866"/>
        <end position="883"/>
    </location>
</feature>
<feature type="non-terminal residue" evidence="19">
    <location>
        <position position="1990"/>
    </location>
</feature>
<dbReference type="Pfam" id="PF21199">
    <property type="entry name" value="LAMININ_IV_B"/>
    <property type="match status" value="1"/>
</dbReference>
<dbReference type="CDD" id="cd22295">
    <property type="entry name" value="cc_LAMB_C"/>
    <property type="match status" value="1"/>
</dbReference>
<feature type="domain" description="Laminin EGF-like" evidence="16">
    <location>
        <begin position="910"/>
        <end position="959"/>
    </location>
</feature>
<feature type="chain" id="PRO_5046695674" description="Laminin subunit beta-2-like" evidence="15">
    <location>
        <begin position="17"/>
        <end position="1990"/>
    </location>
</feature>
<gene>
    <name evidence="19" type="ORF">QQF64_020906</name>
</gene>